<name>A0A8H3J552_9LECA</name>
<evidence type="ECO:0000313" key="3">
    <source>
        <dbReference type="Proteomes" id="UP000664203"/>
    </source>
</evidence>
<organism evidence="2 3">
    <name type="scientific">Alectoria fallacina</name>
    <dbReference type="NCBI Taxonomy" id="1903189"/>
    <lineage>
        <taxon>Eukaryota</taxon>
        <taxon>Fungi</taxon>
        <taxon>Dikarya</taxon>
        <taxon>Ascomycota</taxon>
        <taxon>Pezizomycotina</taxon>
        <taxon>Lecanoromycetes</taxon>
        <taxon>OSLEUM clade</taxon>
        <taxon>Lecanoromycetidae</taxon>
        <taxon>Lecanorales</taxon>
        <taxon>Lecanorineae</taxon>
        <taxon>Parmeliaceae</taxon>
        <taxon>Alectoria</taxon>
    </lineage>
</organism>
<comment type="caution">
    <text evidence="2">The sequence shown here is derived from an EMBL/GenBank/DDBJ whole genome shotgun (WGS) entry which is preliminary data.</text>
</comment>
<evidence type="ECO:0000313" key="2">
    <source>
        <dbReference type="EMBL" id="CAF9940754.1"/>
    </source>
</evidence>
<feature type="transmembrane region" description="Helical" evidence="1">
    <location>
        <begin position="6"/>
        <end position="26"/>
    </location>
</feature>
<protein>
    <submittedName>
        <fullName evidence="2">Uncharacterized protein</fullName>
    </submittedName>
</protein>
<proteinExistence type="predicted"/>
<keyword evidence="3" id="KW-1185">Reference proteome</keyword>
<keyword evidence="1" id="KW-0812">Transmembrane</keyword>
<evidence type="ECO:0000256" key="1">
    <source>
        <dbReference type="SAM" id="Phobius"/>
    </source>
</evidence>
<dbReference type="EMBL" id="CAJPDR010000621">
    <property type="protein sequence ID" value="CAF9940754.1"/>
    <property type="molecule type" value="Genomic_DNA"/>
</dbReference>
<accession>A0A8H3J552</accession>
<dbReference type="OrthoDB" id="5234692at2759"/>
<dbReference type="Proteomes" id="UP000664203">
    <property type="component" value="Unassembled WGS sequence"/>
</dbReference>
<reference evidence="2" key="1">
    <citation type="submission" date="2021-03" db="EMBL/GenBank/DDBJ databases">
        <authorList>
            <person name="Tagirdzhanova G."/>
        </authorList>
    </citation>
    <scope>NUCLEOTIDE SEQUENCE</scope>
</reference>
<sequence>MAEAILPTGASIAAFVMAVISWYGMLRTGMQLMYDDIHAARSVPQEIITMRDRLESQERSIQNWKDRWYVSDHTPESMFHILWGVEEYESIRAKLGNMNTHCGIAKKKLSSFDNITEKKWKAKSKLRNKFYKLRFIWLRKGYVSKLIRDVSEDLDSIQKAAMAGWGRGPLVSREDDFDPSAVYHAGMGHLLVRLALRTREDANALHSCCLTTQNAFNVDLELDLFNLSSSGATSREARSAAIATADKKGYFMWKILSQNSRSADAPWNRLHLERVMDEPTGLLYSCSHALTLIMGGNATKCHFKGSDILFSIEIGTPYECGPKPCQSLRQLLSENSPPNENLLGSISKFKLTFELAQVCLLLLRTTWFPQICSCEIQCGRSALESPEFSFEFRLRMGDFTHGASRARTAKDLWCNATDSKWRFPTKPLRRLGLLLVEIVLERQIHCPSMTDDDTGKVKMVTFVQGPNDRVGKPDEVEQVLGCVRENYGGSRRCEGAIRYCLTKDFNEAPTDDEMRNILAEIYHVVVEP</sequence>
<keyword evidence="1" id="KW-1133">Transmembrane helix</keyword>
<keyword evidence="1" id="KW-0472">Membrane</keyword>
<dbReference type="AlphaFoldDB" id="A0A8H3J552"/>
<gene>
    <name evidence="2" type="ORF">ALECFALPRED_008850</name>
</gene>